<dbReference type="InterPro" id="IPR038765">
    <property type="entry name" value="Papain-like_cys_pep_sf"/>
</dbReference>
<feature type="region of interest" description="Disordered" evidence="1">
    <location>
        <begin position="510"/>
        <end position="535"/>
    </location>
</feature>
<keyword evidence="2" id="KW-0645">Protease</keyword>
<organism evidence="2 3">
    <name type="scientific">Chlorella sorokiniana</name>
    <name type="common">Freshwater green alga</name>
    <dbReference type="NCBI Taxonomy" id="3076"/>
    <lineage>
        <taxon>Eukaryota</taxon>
        <taxon>Viridiplantae</taxon>
        <taxon>Chlorophyta</taxon>
        <taxon>core chlorophytes</taxon>
        <taxon>Trebouxiophyceae</taxon>
        <taxon>Chlorellales</taxon>
        <taxon>Chlorellaceae</taxon>
        <taxon>Chlorella clade</taxon>
        <taxon>Chlorella</taxon>
    </lineage>
</organism>
<reference evidence="2 3" key="1">
    <citation type="journal article" date="2018" name="Plant J.">
        <title>Genome sequences of Chlorella sorokiniana UTEX 1602 and Micractinium conductrix SAG 241.80: implications to maltose excretion by a green alga.</title>
        <authorList>
            <person name="Arriola M.B."/>
            <person name="Velmurugan N."/>
            <person name="Zhang Y."/>
            <person name="Plunkett M.H."/>
            <person name="Hondzo H."/>
            <person name="Barney B.M."/>
        </authorList>
    </citation>
    <scope>NUCLEOTIDE SEQUENCE [LARGE SCALE GENOMIC DNA]</scope>
    <source>
        <strain evidence="3">UTEX 1602</strain>
    </source>
</reference>
<dbReference type="EMBL" id="LHPG02000002">
    <property type="protein sequence ID" value="PRW60677.1"/>
    <property type="molecule type" value="Genomic_DNA"/>
</dbReference>
<proteinExistence type="predicted"/>
<gene>
    <name evidence="2" type="ORF">C2E21_0829</name>
</gene>
<accession>A0A2P6U2Z2</accession>
<dbReference type="AlphaFoldDB" id="A0A2P6U2Z2"/>
<dbReference type="OrthoDB" id="519165at2759"/>
<dbReference type="Gene3D" id="3.40.395.10">
    <property type="entry name" value="Adenoviral Proteinase, Chain A"/>
    <property type="match status" value="1"/>
</dbReference>
<dbReference type="GO" id="GO:0008233">
    <property type="term" value="F:peptidase activity"/>
    <property type="evidence" value="ECO:0007669"/>
    <property type="project" value="UniProtKB-KW"/>
</dbReference>
<dbReference type="SUPFAM" id="SSF54001">
    <property type="entry name" value="Cysteine proteinases"/>
    <property type="match status" value="1"/>
</dbReference>
<keyword evidence="3" id="KW-1185">Reference proteome</keyword>
<evidence type="ECO:0000313" key="2">
    <source>
        <dbReference type="EMBL" id="PRW60677.1"/>
    </source>
</evidence>
<keyword evidence="2" id="KW-0378">Hydrolase</keyword>
<evidence type="ECO:0000313" key="3">
    <source>
        <dbReference type="Proteomes" id="UP000239899"/>
    </source>
</evidence>
<sequence length="661" mass="72272">MPVIENFFRNQFEACLQQEGVTPNLESCLVFGPDTWADLRRLLLPGDGEAAAGKQGYPALERFCREHDAASKQYLLLPLLTPSHGSLLVVCRPEQQPAGGEGQPLLRHRYKMIKQLRAGICLPDEKPELLILHLDSLSGHGGLKGHQPDCTALNRFWQQQLSKKHKGKPCEVQVVVASVPQQGASGLGATFMCTSALYFVANLPPSLTSRQVELLKKYKENVKDLNEPSKHDAKDDSRWYPGFLTTEWYPLNVPEALRKLLLSGIVTGLKAQSGSPAHAALLARASEVRKLLDAASQRQFEMPAQRLSKQLEMKRGRLLAAGRRYWGRVGWVGEGLSGIVMCSKGLWSILLRGNPRTTGLRFEDMQYPSGALPKPADFDLCFGVPLKQGQQPPPFVIHIPLRLLPQAAAAASTDLEERQLEMRFDSKPFISGHRTFWPLENSCWDALCSLLGTSLDECPGGEQHEAGTPDVDGDATPSMPGSPQHTAGTAGTADLADMAAASSLAALHRAGGTALQPTTKGAKRLQTGSDRRGDRRARLTVRGQKYYAGYFPTGAAAAQAEDLMVVWVHCSPTGWPEGWMQSCTGLDHKLNFPFSFHLATHKPLVASLSGCADKDALRKLLQKHLNSGGQQQPDDEELSQQPASQGVMYMTSLSVFVAERL</sequence>
<feature type="region of interest" description="Disordered" evidence="1">
    <location>
        <begin position="459"/>
        <end position="490"/>
    </location>
</feature>
<name>A0A2P6U2Z2_CHLSO</name>
<protein>
    <submittedName>
        <fullName evidence="2">Ubiquitin-like-specific protease 2A</fullName>
    </submittedName>
</protein>
<evidence type="ECO:0000256" key="1">
    <source>
        <dbReference type="SAM" id="MobiDB-lite"/>
    </source>
</evidence>
<comment type="caution">
    <text evidence="2">The sequence shown here is derived from an EMBL/GenBank/DDBJ whole genome shotgun (WGS) entry which is preliminary data.</text>
</comment>
<dbReference type="Proteomes" id="UP000239899">
    <property type="component" value="Unassembled WGS sequence"/>
</dbReference>
<dbReference type="GO" id="GO:0006508">
    <property type="term" value="P:proteolysis"/>
    <property type="evidence" value="ECO:0007669"/>
    <property type="project" value="UniProtKB-KW"/>
</dbReference>